<evidence type="ECO:0000313" key="3">
    <source>
        <dbReference type="Proteomes" id="UP000076929"/>
    </source>
</evidence>
<dbReference type="KEGG" id="ccjz:ccrud_13535"/>
<dbReference type="InterPro" id="IPR011008">
    <property type="entry name" value="Dimeric_a/b-barrel"/>
</dbReference>
<dbReference type="GO" id="GO:0004497">
    <property type="term" value="F:monooxygenase activity"/>
    <property type="evidence" value="ECO:0007669"/>
    <property type="project" value="UniProtKB-KW"/>
</dbReference>
<dbReference type="InterPro" id="IPR050404">
    <property type="entry name" value="Heme-degrading_MO"/>
</dbReference>
<accession>A0A172QWN9</accession>
<dbReference type="PANTHER" id="PTHR34474:SF2">
    <property type="entry name" value="SIGNAL TRANSDUCTION PROTEIN TRAP"/>
    <property type="match status" value="1"/>
</dbReference>
<dbReference type="Proteomes" id="UP000076929">
    <property type="component" value="Chromosome"/>
</dbReference>
<keyword evidence="3" id="KW-1185">Reference proteome</keyword>
<dbReference type="RefSeq" id="WP_066569035.1">
    <property type="nucleotide sequence ID" value="NZ_CP015622.1"/>
</dbReference>
<dbReference type="OrthoDB" id="5518003at2"/>
<name>A0A172QWN9_9CORY</name>
<dbReference type="SUPFAM" id="SSF54909">
    <property type="entry name" value="Dimeric alpha+beta barrel"/>
    <property type="match status" value="1"/>
</dbReference>
<sequence length="104" mass="11111">MSIVKINAISVPEGAGEELEKRFAARKNAVDSSPGFEGFQLLRPVAGEDRYFVVTQWADEESYNAWRDAEKSKGGHGAHGSDKKPVASGASLLEFEVVLGSTGA</sequence>
<dbReference type="STRING" id="1652495.ccrud_13535"/>
<dbReference type="PANTHER" id="PTHR34474">
    <property type="entry name" value="SIGNAL TRANSDUCTION PROTEIN TRAP"/>
    <property type="match status" value="1"/>
</dbReference>
<dbReference type="AlphaFoldDB" id="A0A172QWN9"/>
<proteinExistence type="predicted"/>
<organism evidence="2 3">
    <name type="scientific">Corynebacterium crudilactis</name>
    <dbReference type="NCBI Taxonomy" id="1652495"/>
    <lineage>
        <taxon>Bacteria</taxon>
        <taxon>Bacillati</taxon>
        <taxon>Actinomycetota</taxon>
        <taxon>Actinomycetes</taxon>
        <taxon>Mycobacteriales</taxon>
        <taxon>Corynebacteriaceae</taxon>
        <taxon>Corynebacterium</taxon>
    </lineage>
</organism>
<dbReference type="Gene3D" id="3.30.70.100">
    <property type="match status" value="1"/>
</dbReference>
<dbReference type="PROSITE" id="PS51725">
    <property type="entry name" value="ABM"/>
    <property type="match status" value="1"/>
</dbReference>
<dbReference type="Pfam" id="PF03992">
    <property type="entry name" value="ABM"/>
    <property type="match status" value="1"/>
</dbReference>
<gene>
    <name evidence="2" type="ORF">ccrud_13535</name>
</gene>
<keyword evidence="2" id="KW-0503">Monooxygenase</keyword>
<dbReference type="InterPro" id="IPR007138">
    <property type="entry name" value="ABM_dom"/>
</dbReference>
<dbReference type="EMBL" id="CP015622">
    <property type="protein sequence ID" value="ANE05119.1"/>
    <property type="molecule type" value="Genomic_DNA"/>
</dbReference>
<protein>
    <submittedName>
        <fullName evidence="2">Antibiotic biosynthesis monooxygenase</fullName>
    </submittedName>
</protein>
<reference evidence="2 3" key="1">
    <citation type="submission" date="2016-05" db="EMBL/GenBank/DDBJ databases">
        <title>Complete genome sequence of Corynebacterium crudilactis, a new Corynebacterium species isolated from raw cow's milk.</title>
        <authorList>
            <person name="Christian R."/>
            <person name="Zimmermann J."/>
            <person name="Lipski A."/>
            <person name="Kalinowski J."/>
        </authorList>
    </citation>
    <scope>NUCLEOTIDE SEQUENCE [LARGE SCALE GENOMIC DNA]</scope>
    <source>
        <strain evidence="2 3">JZ16</strain>
    </source>
</reference>
<feature type="domain" description="ABM" evidence="1">
    <location>
        <begin position="3"/>
        <end position="95"/>
    </location>
</feature>
<keyword evidence="2" id="KW-0560">Oxidoreductase</keyword>
<evidence type="ECO:0000313" key="2">
    <source>
        <dbReference type="EMBL" id="ANE05119.1"/>
    </source>
</evidence>
<evidence type="ECO:0000259" key="1">
    <source>
        <dbReference type="PROSITE" id="PS51725"/>
    </source>
</evidence>